<dbReference type="Pfam" id="PF05922">
    <property type="entry name" value="Inhibitor_I9"/>
    <property type="match status" value="1"/>
</dbReference>
<dbReference type="PROSITE" id="PS00138">
    <property type="entry name" value="SUBTILASE_SER"/>
    <property type="match status" value="1"/>
</dbReference>
<evidence type="ECO:0000313" key="16">
    <source>
        <dbReference type="EMBL" id="KUG55608.1"/>
    </source>
</evidence>
<dbReference type="GO" id="GO:0004252">
    <property type="term" value="F:serine-type endopeptidase activity"/>
    <property type="evidence" value="ECO:0007669"/>
    <property type="project" value="UniProtKB-UniRule"/>
</dbReference>
<feature type="active site" description="Charge relay system" evidence="7 8">
    <location>
        <position position="900"/>
    </location>
</feature>
<evidence type="ECO:0000256" key="10">
    <source>
        <dbReference type="SAM" id="SignalP"/>
    </source>
</evidence>
<keyword evidence="6 8" id="KW-0720">Serine protease</keyword>
<comment type="caution">
    <text evidence="16">The sequence shown here is derived from an EMBL/GenBank/DDBJ whole genome shotgun (WGS) entry which is preliminary data.</text>
</comment>
<evidence type="ECO:0000259" key="13">
    <source>
        <dbReference type="Pfam" id="PF04151"/>
    </source>
</evidence>
<dbReference type="Gene3D" id="3.40.50.12090">
    <property type="match status" value="1"/>
</dbReference>
<feature type="domain" description="Subtilisin-like protease fibronectin type-III" evidence="15">
    <location>
        <begin position="1008"/>
        <end position="1102"/>
    </location>
</feature>
<dbReference type="Proteomes" id="UP000054837">
    <property type="component" value="Unassembled WGS sequence"/>
</dbReference>
<dbReference type="InterPro" id="IPR007280">
    <property type="entry name" value="Peptidase_C_arc/bac"/>
</dbReference>
<dbReference type="Gene3D" id="2.60.40.2310">
    <property type="match status" value="1"/>
</dbReference>
<keyword evidence="4 10" id="KW-0732">Signal</keyword>
<dbReference type="InterPro" id="IPR023828">
    <property type="entry name" value="Peptidase_S8_Ser-AS"/>
</dbReference>
<evidence type="ECO:0000313" key="17">
    <source>
        <dbReference type="Proteomes" id="UP000054837"/>
    </source>
</evidence>
<dbReference type="Pfam" id="PF02225">
    <property type="entry name" value="PA"/>
    <property type="match status" value="1"/>
</dbReference>
<feature type="domain" description="Inhibitor I9" evidence="14">
    <location>
        <begin position="45"/>
        <end position="148"/>
    </location>
</feature>
<feature type="domain" description="PA" evidence="12">
    <location>
        <begin position="733"/>
        <end position="823"/>
    </location>
</feature>
<evidence type="ECO:0000256" key="4">
    <source>
        <dbReference type="ARBA" id="ARBA00022729"/>
    </source>
</evidence>
<evidence type="ECO:0000256" key="8">
    <source>
        <dbReference type="PROSITE-ProRule" id="PRU01240"/>
    </source>
</evidence>
<dbReference type="SUPFAM" id="SSF54897">
    <property type="entry name" value="Protease propeptides/inhibitors"/>
    <property type="match status" value="1"/>
</dbReference>
<accession>A0A0W8I888</accession>
<dbReference type="OrthoDB" id="614750at2"/>
<sequence>MHQPSARRRTRLLALAGAGAVVAPLALVAPAAWANPEITVNEDGTYIVMLADSSLAAYEGGVSGIPATKPAEGEKLSTTSAAAEEYTAYLDRQQNAVLDSVGLDRADTVYTYSTTFNGFTAELTGSQVSALRKDPNVAAVWEDEIRTTDTVTTPDYLGLTGEDGVWNTQFGGDADAGAGMVVGIIDTGFWPENPSFAALPGDPAAPEGWQGECVEGEDADPDGNVTCNSKVIGARYYPEGNNTAFDFQSPRDTDGHGSHVGGTSAGNVGVPMDFMGDDLGVGSGMAPAAHLAFYKALWATEDGGGSGTTGGLVAAIDDAVADGVDVINYSVSGSSQFVVTPDELAFFDAADAGVFVSTSAGNSGDTIGESSVAHNSPWTMTVAASTHDRTNSAEVELGDGPPVDRISGTNRYDTAAQIAAAYPEGVDTVYIATGNQFADALSGAAAASQGLVPAAGLDQPAVTPDGSPAPVLLTKVDEIPGATMDALESIDPDNIVVLGGEVAVSDDVVEELEGYGTVTRVAGADRYETAALVALQYGEVDHVYVATGQDEAFPDALSGSALAGSEGVPVLLTKTDMVPSAVSDALAAMGDPEIHVIGGEVAVSEDVYEDLGASARLSGTNRYGTSVAVAEQFGFSDENPAPVVHTATGRDYPDALAGSALAGYQGVPVMLSRPDGVPEVVLDGMVALAPESAVILGGEGALNEDVQLQIEALFGEDATYAGISAGDGVGPAPLVNSVDIPAAGATAADAELCLPGSLDAAEAADHIVICTRGTNARTEKSETVEAAGGVGMILANNNDGESLNGDFHSVPSIHVNGTAGDAIKEYEASDPDPMATISASGEGPEITYPEMAGFSSYGPATAGGGDLLKPDITAPGVDVIAAVSPAGSGGANFNSLSGTSMSAPHIAGLAALMMQDNPEWGPMGVKSAMMTTADPTNTEGELITYAGAPASPLHYGSGEVEPGAAYDTPLVYDSGAEDWLAYACAIGQLQLVGGAAYCASIDETDASDLNYPSISIGDLGGAQTVTRTVTDATGDGGTFTAEVEAPPGVDVVVEPSTVTVEPGGTATFTVSFTTAGATLDEWTFGSLTWTGPGADVTSPLAIQPVAMGAPEEIRGDTTEGSATFEVTPGFTGELTSVPHGLVASDVTDVEVTSDGPSGGAGIADAVVPVTVPEGTTGIRVEVVESEWAPDGLDLDLYLATADGTVIGQSAAGGSDESVTVVAPAPGDYLVAIDYWDGAAGDTANGPLHVFTPSADEGNMSVTPSPVTVVAGTPLDLTAAWTGLEAATRYMGAIGYSDGTEEVAYTLVSVNTP</sequence>
<dbReference type="Pfam" id="PF00082">
    <property type="entry name" value="Peptidase_S8"/>
    <property type="match status" value="2"/>
</dbReference>
<evidence type="ECO:0000256" key="9">
    <source>
        <dbReference type="RuleBase" id="RU003355"/>
    </source>
</evidence>
<dbReference type="Gene3D" id="3.40.50.200">
    <property type="entry name" value="Peptidase S8/S53 domain"/>
    <property type="match status" value="2"/>
</dbReference>
<protein>
    <recommendedName>
        <fullName evidence="18">Serine protease</fullName>
    </recommendedName>
</protein>
<dbReference type="CDD" id="cd02120">
    <property type="entry name" value="PA_subtilisin_like"/>
    <property type="match status" value="1"/>
</dbReference>
<dbReference type="InterPro" id="IPR006311">
    <property type="entry name" value="TAT_signal"/>
</dbReference>
<evidence type="ECO:0000256" key="1">
    <source>
        <dbReference type="ARBA" id="ARBA00011073"/>
    </source>
</evidence>
<feature type="domain" description="Peptidase S8/S53" evidence="11">
    <location>
        <begin position="177"/>
        <end position="393"/>
    </location>
</feature>
<organism evidence="16 17">
    <name type="scientific">Serinicoccus chungangensis</name>
    <dbReference type="NCBI Taxonomy" id="767452"/>
    <lineage>
        <taxon>Bacteria</taxon>
        <taxon>Bacillati</taxon>
        <taxon>Actinomycetota</taxon>
        <taxon>Actinomycetes</taxon>
        <taxon>Micrococcales</taxon>
        <taxon>Ornithinimicrobiaceae</taxon>
        <taxon>Serinicoccus</taxon>
    </lineage>
</organism>
<feature type="chain" id="PRO_5006944110" description="Serine protease" evidence="10">
    <location>
        <begin position="35"/>
        <end position="1312"/>
    </location>
</feature>
<dbReference type="InterPro" id="IPR045051">
    <property type="entry name" value="SBT"/>
</dbReference>
<dbReference type="Pfam" id="PF17766">
    <property type="entry name" value="fn3_6"/>
    <property type="match status" value="1"/>
</dbReference>
<dbReference type="EMBL" id="LQBL01000022">
    <property type="protein sequence ID" value="KUG55608.1"/>
    <property type="molecule type" value="Genomic_DNA"/>
</dbReference>
<dbReference type="PROSITE" id="PS00136">
    <property type="entry name" value="SUBTILASE_ASP"/>
    <property type="match status" value="1"/>
</dbReference>
<dbReference type="Gene3D" id="2.60.120.380">
    <property type="match status" value="1"/>
</dbReference>
<evidence type="ECO:0000256" key="3">
    <source>
        <dbReference type="ARBA" id="ARBA00022670"/>
    </source>
</evidence>
<keyword evidence="5 8" id="KW-0378">Hydrolase</keyword>
<dbReference type="GO" id="GO:0006508">
    <property type="term" value="P:proteolysis"/>
    <property type="evidence" value="ECO:0007669"/>
    <property type="project" value="UniProtKB-KW"/>
</dbReference>
<dbReference type="PRINTS" id="PR00723">
    <property type="entry name" value="SUBTILISIN"/>
</dbReference>
<feature type="domain" description="Peptidase S8/S53" evidence="11">
    <location>
        <begin position="828"/>
        <end position="957"/>
    </location>
</feature>
<dbReference type="InterPro" id="IPR037045">
    <property type="entry name" value="S8pro/Inhibitor_I9_sf"/>
</dbReference>
<comment type="similarity">
    <text evidence="1 8 9">Belongs to the peptidase S8 family.</text>
</comment>
<dbReference type="InterPro" id="IPR046450">
    <property type="entry name" value="PA_dom_sf"/>
</dbReference>
<dbReference type="Pfam" id="PF04151">
    <property type="entry name" value="PPC"/>
    <property type="match status" value="1"/>
</dbReference>
<keyword evidence="2" id="KW-0964">Secreted</keyword>
<dbReference type="InterPro" id="IPR015500">
    <property type="entry name" value="Peptidase_S8_subtilisin-rel"/>
</dbReference>
<dbReference type="PROSITE" id="PS51318">
    <property type="entry name" value="TAT"/>
    <property type="match status" value="1"/>
</dbReference>
<evidence type="ECO:0000256" key="2">
    <source>
        <dbReference type="ARBA" id="ARBA00022525"/>
    </source>
</evidence>
<feature type="domain" description="Peptidase C-terminal archaeal/bacterial" evidence="13">
    <location>
        <begin position="1169"/>
        <end position="1232"/>
    </location>
</feature>
<keyword evidence="17" id="KW-1185">Reference proteome</keyword>
<dbReference type="SUPFAM" id="SSF52743">
    <property type="entry name" value="Subtilisin-like"/>
    <property type="match status" value="1"/>
</dbReference>
<keyword evidence="3 8" id="KW-0645">Protease</keyword>
<evidence type="ECO:0000256" key="5">
    <source>
        <dbReference type="ARBA" id="ARBA00022801"/>
    </source>
</evidence>
<dbReference type="InterPro" id="IPR041469">
    <property type="entry name" value="Subtilisin-like_FN3"/>
</dbReference>
<proteinExistence type="inferred from homology"/>
<dbReference type="InterPro" id="IPR003137">
    <property type="entry name" value="PA_domain"/>
</dbReference>
<evidence type="ECO:0000256" key="6">
    <source>
        <dbReference type="ARBA" id="ARBA00022825"/>
    </source>
</evidence>
<dbReference type="SUPFAM" id="SSF52025">
    <property type="entry name" value="PA domain"/>
    <property type="match status" value="1"/>
</dbReference>
<evidence type="ECO:0000259" key="15">
    <source>
        <dbReference type="Pfam" id="PF17766"/>
    </source>
</evidence>
<dbReference type="InterPro" id="IPR000209">
    <property type="entry name" value="Peptidase_S8/S53_dom"/>
</dbReference>
<dbReference type="STRING" id="767452.AVL62_04650"/>
<feature type="signal peptide" evidence="10">
    <location>
        <begin position="1"/>
        <end position="34"/>
    </location>
</feature>
<dbReference type="PANTHER" id="PTHR10795">
    <property type="entry name" value="PROPROTEIN CONVERTASE SUBTILISIN/KEXIN"/>
    <property type="match status" value="1"/>
</dbReference>
<feature type="active site" description="Charge relay system" evidence="7 8">
    <location>
        <position position="186"/>
    </location>
</feature>
<evidence type="ECO:0000259" key="14">
    <source>
        <dbReference type="Pfam" id="PF05922"/>
    </source>
</evidence>
<dbReference type="Gene3D" id="3.30.70.80">
    <property type="entry name" value="Peptidase S8 propeptide/proteinase inhibitor I9"/>
    <property type="match status" value="1"/>
</dbReference>
<evidence type="ECO:0000256" key="7">
    <source>
        <dbReference type="PIRSR" id="PIRSR615500-1"/>
    </source>
</evidence>
<dbReference type="RefSeq" id="WP_058890716.1">
    <property type="nucleotide sequence ID" value="NZ_LQBL01000022.1"/>
</dbReference>
<dbReference type="PROSITE" id="PS51892">
    <property type="entry name" value="SUBTILASE"/>
    <property type="match status" value="1"/>
</dbReference>
<dbReference type="InterPro" id="IPR010259">
    <property type="entry name" value="S8pro/Inhibitor_I9"/>
</dbReference>
<evidence type="ECO:0008006" key="18">
    <source>
        <dbReference type="Google" id="ProtNLM"/>
    </source>
</evidence>
<dbReference type="InterPro" id="IPR007253">
    <property type="entry name" value="Cell_wall-bd_2"/>
</dbReference>
<dbReference type="InterPro" id="IPR023827">
    <property type="entry name" value="Peptidase_S8_Asp-AS"/>
</dbReference>
<dbReference type="Pfam" id="PF04122">
    <property type="entry name" value="CW_binding_2"/>
    <property type="match status" value="3"/>
</dbReference>
<evidence type="ECO:0000259" key="12">
    <source>
        <dbReference type="Pfam" id="PF02225"/>
    </source>
</evidence>
<name>A0A0W8I888_9MICO</name>
<dbReference type="InterPro" id="IPR036852">
    <property type="entry name" value="Peptidase_S8/S53_dom_sf"/>
</dbReference>
<feature type="active site" description="Charge relay system" evidence="7 8">
    <location>
        <position position="256"/>
    </location>
</feature>
<evidence type="ECO:0000259" key="11">
    <source>
        <dbReference type="Pfam" id="PF00082"/>
    </source>
</evidence>
<gene>
    <name evidence="16" type="ORF">AVL62_04650</name>
</gene>
<reference evidence="16 17" key="1">
    <citation type="submission" date="2015-12" db="EMBL/GenBank/DDBJ databases">
        <title>Serinicoccus chungangenesis strain CD08_5 genome sequencing and assembly.</title>
        <authorList>
            <person name="Chander A.M."/>
            <person name="Kaur G."/>
            <person name="Nair G.R."/>
            <person name="Dhawan D.K."/>
            <person name="Kochhar R.K."/>
            <person name="Mayilraj S."/>
            <person name="Bhadada S.K."/>
        </authorList>
    </citation>
    <scope>NUCLEOTIDE SEQUENCE [LARGE SCALE GENOMIC DNA]</scope>
    <source>
        <strain evidence="16 17">CD08_5</strain>
    </source>
</reference>